<evidence type="ECO:0000259" key="2">
    <source>
        <dbReference type="SMART" id="SM00421"/>
    </source>
</evidence>
<evidence type="ECO:0000313" key="4">
    <source>
        <dbReference type="Proteomes" id="UP001224433"/>
    </source>
</evidence>
<dbReference type="SMART" id="SM00421">
    <property type="entry name" value="HTH_LUXR"/>
    <property type="match status" value="1"/>
</dbReference>
<gene>
    <name evidence="3" type="ORF">P8A20_23010</name>
</gene>
<evidence type="ECO:0000256" key="1">
    <source>
        <dbReference type="SAM" id="MobiDB-lite"/>
    </source>
</evidence>
<dbReference type="Pfam" id="PF00196">
    <property type="entry name" value="GerE"/>
    <property type="match status" value="1"/>
</dbReference>
<name>A0ABY9JJQ9_9ACTN</name>
<reference evidence="3 4" key="1">
    <citation type="submission" date="2023-03" db="EMBL/GenBank/DDBJ databases">
        <title>Isolation and description of six Streptomyces strains from soil environments, able to metabolize different microbial glucans.</title>
        <authorList>
            <person name="Widen T."/>
            <person name="Larsbrink J."/>
        </authorList>
    </citation>
    <scope>NUCLEOTIDE SEQUENCE [LARGE SCALE GENOMIC DNA]</scope>
    <source>
        <strain evidence="3 4">Alt3</strain>
    </source>
</reference>
<dbReference type="InterPro" id="IPR036388">
    <property type="entry name" value="WH-like_DNA-bd_sf"/>
</dbReference>
<dbReference type="PANTHER" id="PTHR34293:SF1">
    <property type="entry name" value="HTH-TYPE TRANSCRIPTIONAL REGULATOR TRMBL2"/>
    <property type="match status" value="1"/>
</dbReference>
<keyword evidence="4" id="KW-1185">Reference proteome</keyword>
<feature type="region of interest" description="Disordered" evidence="1">
    <location>
        <begin position="332"/>
        <end position="368"/>
    </location>
</feature>
<dbReference type="InterPro" id="IPR016032">
    <property type="entry name" value="Sig_transdc_resp-reg_C-effctor"/>
</dbReference>
<dbReference type="RefSeq" id="WP_306104170.1">
    <property type="nucleotide sequence ID" value="NZ_CP120983.1"/>
</dbReference>
<dbReference type="InterPro" id="IPR051797">
    <property type="entry name" value="TrmB-like"/>
</dbReference>
<dbReference type="EMBL" id="CP120983">
    <property type="protein sequence ID" value="WLQ66267.1"/>
    <property type="molecule type" value="Genomic_DNA"/>
</dbReference>
<accession>A0ABY9JJQ9</accession>
<organism evidence="3 4">
    <name type="scientific">Streptomyces glycanivorans</name>
    <dbReference type="NCBI Taxonomy" id="3033808"/>
    <lineage>
        <taxon>Bacteria</taxon>
        <taxon>Bacillati</taxon>
        <taxon>Actinomycetota</taxon>
        <taxon>Actinomycetes</taxon>
        <taxon>Kitasatosporales</taxon>
        <taxon>Streptomycetaceae</taxon>
        <taxon>Streptomyces</taxon>
    </lineage>
</organism>
<feature type="compositionally biased region" description="Polar residues" evidence="1">
    <location>
        <begin position="340"/>
        <end position="351"/>
    </location>
</feature>
<protein>
    <submittedName>
        <fullName evidence="3">LuxR C-terminal-related transcriptional regulator</fullName>
    </submittedName>
</protein>
<dbReference type="PANTHER" id="PTHR34293">
    <property type="entry name" value="HTH-TYPE TRANSCRIPTIONAL REGULATOR TRMBL2"/>
    <property type="match status" value="1"/>
</dbReference>
<sequence length="368" mass="40041">MESQTLLDELAVDAYRSALRAGVFIDERIATELGVDRARIAEARKALQGLRLLSQGGEGPAVPLDPEVVEVELIAPLEMSVARQRRQIAGIHRQLSTLSTLYRSVEHHQGTDVSIRVLDNAADVRREIDLARRRCTKERMSLQPGGGRSAHLLQSDLVQTQELLRRGVRVRTLYQHTARSSLTTRSYVAQISEAGAEVRTSAELSERLIVYDRRTAFVPKERKGSEPPGAAVVTDPTLVAYLCRSFEAAWQVGRPFTSTEPADQQQVSAELRSSILRLMAMGLKDEVIARRLGMAARTCRRYISALMTELGATSRFQAGVLLGRQAAENSAAGGVDSVTGDVQGSGANSVTGDVPGHDPAGEELAVHK</sequence>
<dbReference type="Gene3D" id="1.10.10.10">
    <property type="entry name" value="Winged helix-like DNA-binding domain superfamily/Winged helix DNA-binding domain"/>
    <property type="match status" value="1"/>
</dbReference>
<feature type="compositionally biased region" description="Basic and acidic residues" evidence="1">
    <location>
        <begin position="355"/>
        <end position="368"/>
    </location>
</feature>
<feature type="domain" description="HTH luxR-type" evidence="2">
    <location>
        <begin position="273"/>
        <end position="322"/>
    </location>
</feature>
<dbReference type="InterPro" id="IPR000792">
    <property type="entry name" value="Tscrpt_reg_LuxR_C"/>
</dbReference>
<proteinExistence type="predicted"/>
<evidence type="ECO:0000313" key="3">
    <source>
        <dbReference type="EMBL" id="WLQ66267.1"/>
    </source>
</evidence>
<dbReference type="SUPFAM" id="SSF46894">
    <property type="entry name" value="C-terminal effector domain of the bipartite response regulators"/>
    <property type="match status" value="1"/>
</dbReference>
<dbReference type="Proteomes" id="UP001224433">
    <property type="component" value="Chromosome"/>
</dbReference>